<dbReference type="Proteomes" id="UP001055114">
    <property type="component" value="Unassembled WGS sequence"/>
</dbReference>
<dbReference type="EMBL" id="BQNZ01000001">
    <property type="protein sequence ID" value="GKH70621.1"/>
    <property type="molecule type" value="Genomic_DNA"/>
</dbReference>
<gene>
    <name evidence="2" type="ORF">CE91St3_04840</name>
</gene>
<comment type="caution">
    <text evidence="2">The sequence shown here is derived from an EMBL/GenBank/DDBJ whole genome shotgun (WGS) entry which is preliminary data.</text>
</comment>
<dbReference type="AlphaFoldDB" id="A0AA37K448"/>
<name>A0AA37K448_9BACT</name>
<evidence type="ECO:0000313" key="3">
    <source>
        <dbReference type="Proteomes" id="UP001055114"/>
    </source>
</evidence>
<proteinExistence type="predicted"/>
<evidence type="ECO:0000256" key="1">
    <source>
        <dbReference type="SAM" id="Phobius"/>
    </source>
</evidence>
<dbReference type="SUPFAM" id="SSF46565">
    <property type="entry name" value="Chaperone J-domain"/>
    <property type="match status" value="1"/>
</dbReference>
<organism evidence="2 3">
    <name type="scientific">Parabacteroides merdae</name>
    <dbReference type="NCBI Taxonomy" id="46503"/>
    <lineage>
        <taxon>Bacteria</taxon>
        <taxon>Pseudomonadati</taxon>
        <taxon>Bacteroidota</taxon>
        <taxon>Bacteroidia</taxon>
        <taxon>Bacteroidales</taxon>
        <taxon>Tannerellaceae</taxon>
        <taxon>Parabacteroides</taxon>
    </lineage>
</organism>
<dbReference type="InterPro" id="IPR036869">
    <property type="entry name" value="J_dom_sf"/>
</dbReference>
<accession>A0AA37K448</accession>
<keyword evidence="1" id="KW-1133">Transmembrane helix</keyword>
<protein>
    <recommendedName>
        <fullName evidence="4">Molecular chaperone DnaJ</fullName>
    </recommendedName>
</protein>
<feature type="transmembrane region" description="Helical" evidence="1">
    <location>
        <begin position="21"/>
        <end position="42"/>
    </location>
</feature>
<keyword evidence="1" id="KW-0472">Membrane</keyword>
<reference evidence="2" key="1">
    <citation type="submission" date="2022-01" db="EMBL/GenBank/DDBJ databases">
        <title>Novel bile acid biosynthetic pathways are enriched in the microbiome of centenarians.</title>
        <authorList>
            <person name="Sato Y."/>
            <person name="Atarashi K."/>
            <person name="Plichta R.D."/>
            <person name="Arai Y."/>
            <person name="Sasajima S."/>
            <person name="Kearney M.S."/>
            <person name="Suda W."/>
            <person name="Takeshita K."/>
            <person name="Sasaki T."/>
            <person name="Okamoto S."/>
            <person name="Skelly N.A."/>
            <person name="Okamura Y."/>
            <person name="Vlamakis H."/>
            <person name="Li Y."/>
            <person name="Tanoue T."/>
            <person name="Takei H."/>
            <person name="Nittono H."/>
            <person name="Narushima S."/>
            <person name="Irie J."/>
            <person name="Itoh H."/>
            <person name="Moriya K."/>
            <person name="Sugiura Y."/>
            <person name="Suematsu M."/>
            <person name="Moritoki N."/>
            <person name="Shibata S."/>
            <person name="Littman R.D."/>
            <person name="Fischbach A.M."/>
            <person name="Uwamino Y."/>
            <person name="Inoue T."/>
            <person name="Honda A."/>
            <person name="Hattori M."/>
            <person name="Murai T."/>
            <person name="Xavier J.R."/>
            <person name="Hirose N."/>
            <person name="Honda K."/>
        </authorList>
    </citation>
    <scope>NUCLEOTIDE SEQUENCE</scope>
    <source>
        <strain evidence="2">CE91-St3</strain>
    </source>
</reference>
<evidence type="ECO:0000313" key="2">
    <source>
        <dbReference type="EMBL" id="GKH70621.1"/>
    </source>
</evidence>
<dbReference type="RefSeq" id="WP_005650838.1">
    <property type="nucleotide sequence ID" value="NZ_BQNZ01000001.1"/>
</dbReference>
<keyword evidence="1" id="KW-0812">Transmembrane</keyword>
<evidence type="ECO:0008006" key="4">
    <source>
        <dbReference type="Google" id="ProtNLM"/>
    </source>
</evidence>
<sequence>MDNLVVDSMSVSNQAVHTGNIWFWIAIIEVFVILYLASRLIFHPQKGHIKVKEQLKSAPINLGNTINSAFNSKPLYDKLKVKCHPDRFANTPLQDKANELFQEIQANKYNYDKLKELEEKAIMVLNINF</sequence>